<dbReference type="Pfam" id="PF03724">
    <property type="entry name" value="META"/>
    <property type="match status" value="1"/>
</dbReference>
<gene>
    <name evidence="4" type="ORF">HMF7854_09170</name>
</gene>
<accession>A0A3R9WQI9</accession>
<evidence type="ECO:0000313" key="5">
    <source>
        <dbReference type="Proteomes" id="UP000274661"/>
    </source>
</evidence>
<sequence length="360" mass="38827">MRDERRGTGDAGAGRRVPGGGRGLEPGDRPDHGLHRPRRHPPRPADAAADHRLRRRDLPDAADGSQHRSCPLYRRDERGRLSRQGPADGRRPAVRRLRRTLVMPRTSTLIAPALLLAAAAALARPAPPPSNYQYRASGTEPFWTLTIDPARLVFTDRGTGTSISEATPSSAISSNGESYRSGRLAISVTHTDCSNGMSDETYGDTVEVSVDGGKPYRGCGGVFATPRSIVGTSWQVLAVNGRDTPAARRQRAGMAGVDEDGRRRGKRQPRAEDLYTLSFDAKGRFTGLLGCNRLSSRYTANGWNVSVAQPLAATRKACPDMSFETSGSGILARPFAVQLLENERGTLTGAGGTMALRRIY</sequence>
<dbReference type="Proteomes" id="UP000274661">
    <property type="component" value="Unassembled WGS sequence"/>
</dbReference>
<reference evidence="4 5" key="1">
    <citation type="submission" date="2018-12" db="EMBL/GenBank/DDBJ databases">
        <title>Sphingomonas sp. HMF7854 Genome sequencing and assembly.</title>
        <authorList>
            <person name="Cha I."/>
            <person name="Kang H."/>
            <person name="Kim H."/>
            <person name="Kang J."/>
            <person name="Joh K."/>
        </authorList>
    </citation>
    <scope>NUCLEOTIDE SEQUENCE [LARGE SCALE GENOMIC DNA]</scope>
    <source>
        <strain evidence="4 5">HMF7854</strain>
    </source>
</reference>
<feature type="region of interest" description="Disordered" evidence="1">
    <location>
        <begin position="1"/>
        <end position="95"/>
    </location>
</feature>
<name>A0A3R9WQI9_9SPHN</name>
<dbReference type="InterPro" id="IPR053147">
    <property type="entry name" value="Hsp_HslJ-like"/>
</dbReference>
<evidence type="ECO:0000259" key="3">
    <source>
        <dbReference type="Pfam" id="PF03724"/>
    </source>
</evidence>
<keyword evidence="2" id="KW-0472">Membrane</keyword>
<feature type="transmembrane region" description="Helical" evidence="2">
    <location>
        <begin position="100"/>
        <end position="123"/>
    </location>
</feature>
<dbReference type="AlphaFoldDB" id="A0A3R9WQI9"/>
<feature type="domain" description="DUF306" evidence="3">
    <location>
        <begin position="228"/>
        <end position="353"/>
    </location>
</feature>
<proteinExistence type="predicted"/>
<feature type="compositionally biased region" description="Basic and acidic residues" evidence="1">
    <location>
        <begin position="25"/>
        <end position="34"/>
    </location>
</feature>
<dbReference type="PANTHER" id="PTHR35535:SF2">
    <property type="entry name" value="DUF306 DOMAIN-CONTAINING PROTEIN"/>
    <property type="match status" value="1"/>
</dbReference>
<evidence type="ECO:0000313" key="4">
    <source>
        <dbReference type="EMBL" id="RST30984.1"/>
    </source>
</evidence>
<evidence type="ECO:0000256" key="1">
    <source>
        <dbReference type="SAM" id="MobiDB-lite"/>
    </source>
</evidence>
<protein>
    <submittedName>
        <fullName evidence="4">META domain-containing protein</fullName>
    </submittedName>
</protein>
<feature type="compositionally biased region" description="Gly residues" evidence="1">
    <location>
        <begin position="9"/>
        <end position="24"/>
    </location>
</feature>
<dbReference type="EMBL" id="RWJF01000001">
    <property type="protein sequence ID" value="RST30984.1"/>
    <property type="molecule type" value="Genomic_DNA"/>
</dbReference>
<feature type="compositionally biased region" description="Basic and acidic residues" evidence="1">
    <location>
        <begin position="48"/>
        <end position="59"/>
    </location>
</feature>
<keyword evidence="2" id="KW-1133">Transmembrane helix</keyword>
<dbReference type="OrthoDB" id="5489750at2"/>
<keyword evidence="5" id="KW-1185">Reference proteome</keyword>
<comment type="caution">
    <text evidence="4">The sequence shown here is derived from an EMBL/GenBank/DDBJ whole genome shotgun (WGS) entry which is preliminary data.</text>
</comment>
<dbReference type="PANTHER" id="PTHR35535">
    <property type="entry name" value="HEAT SHOCK PROTEIN HSLJ"/>
    <property type="match status" value="1"/>
</dbReference>
<organism evidence="4 5">
    <name type="scientific">Sphingomonas ginkgonis</name>
    <dbReference type="NCBI Taxonomy" id="2315330"/>
    <lineage>
        <taxon>Bacteria</taxon>
        <taxon>Pseudomonadati</taxon>
        <taxon>Pseudomonadota</taxon>
        <taxon>Alphaproteobacteria</taxon>
        <taxon>Sphingomonadales</taxon>
        <taxon>Sphingomonadaceae</taxon>
        <taxon>Sphingomonas</taxon>
    </lineage>
</organism>
<feature type="region of interest" description="Disordered" evidence="1">
    <location>
        <begin position="245"/>
        <end position="269"/>
    </location>
</feature>
<evidence type="ECO:0000256" key="2">
    <source>
        <dbReference type="SAM" id="Phobius"/>
    </source>
</evidence>
<dbReference type="InterPro" id="IPR005184">
    <property type="entry name" value="DUF306_Meta_HslJ"/>
</dbReference>
<keyword evidence="2" id="KW-0812">Transmembrane</keyword>
<dbReference type="Gene3D" id="2.40.128.270">
    <property type="match status" value="1"/>
</dbReference>
<dbReference type="InterPro" id="IPR038670">
    <property type="entry name" value="HslJ-like_sf"/>
</dbReference>